<reference evidence="4" key="1">
    <citation type="submission" date="2016-09" db="EMBL/GenBank/DDBJ databases">
        <title>The Complete Genome of Burkholderia sprentiae wsm5005.</title>
        <authorList>
            <person name="De Meyer S."/>
            <person name="Wang P."/>
            <person name="Terpolilli J."/>
        </authorList>
    </citation>
    <scope>NUCLEOTIDE SEQUENCE [LARGE SCALE GENOMIC DNA]</scope>
    <source>
        <strain evidence="4">WSM5005</strain>
    </source>
</reference>
<protein>
    <recommendedName>
        <fullName evidence="6">Integrase</fullName>
    </recommendedName>
</protein>
<evidence type="ECO:0000256" key="1">
    <source>
        <dbReference type="ARBA" id="ARBA00023125"/>
    </source>
</evidence>
<dbReference type="OrthoDB" id="9784724at2"/>
<dbReference type="InterPro" id="IPR010998">
    <property type="entry name" value="Integrase_recombinase_N"/>
</dbReference>
<dbReference type="Proteomes" id="UP000179860">
    <property type="component" value="Chromosome 1"/>
</dbReference>
<dbReference type="SUPFAM" id="SSF56349">
    <property type="entry name" value="DNA breaking-rejoining enzymes"/>
    <property type="match status" value="1"/>
</dbReference>
<evidence type="ECO:0000256" key="3">
    <source>
        <dbReference type="SAM" id="MobiDB-lite"/>
    </source>
</evidence>
<keyword evidence="5" id="KW-1185">Reference proteome</keyword>
<evidence type="ECO:0000313" key="5">
    <source>
        <dbReference type="Proteomes" id="UP000179860"/>
    </source>
</evidence>
<keyword evidence="1" id="KW-0238">DNA-binding</keyword>
<dbReference type="InterPro" id="IPR013762">
    <property type="entry name" value="Integrase-like_cat_sf"/>
</dbReference>
<dbReference type="GO" id="GO:0015074">
    <property type="term" value="P:DNA integration"/>
    <property type="evidence" value="ECO:0007669"/>
    <property type="project" value="InterPro"/>
</dbReference>
<feature type="region of interest" description="Disordered" evidence="3">
    <location>
        <begin position="1"/>
        <end position="89"/>
    </location>
</feature>
<feature type="compositionally biased region" description="Polar residues" evidence="3">
    <location>
        <begin position="32"/>
        <end position="52"/>
    </location>
</feature>
<dbReference type="GO" id="GO:0003677">
    <property type="term" value="F:DNA binding"/>
    <property type="evidence" value="ECO:0007669"/>
    <property type="project" value="UniProtKB-KW"/>
</dbReference>
<dbReference type="EMBL" id="CP017561">
    <property type="protein sequence ID" value="APA84098.2"/>
    <property type="molecule type" value="Genomic_DNA"/>
</dbReference>
<evidence type="ECO:0000313" key="4">
    <source>
        <dbReference type="EMBL" id="APA84098.2"/>
    </source>
</evidence>
<accession>A0A1I9YCR5</accession>
<dbReference type="AlphaFoldDB" id="A0A1I9YCR5"/>
<gene>
    <name evidence="4" type="ORF">BJG93_00785</name>
</gene>
<keyword evidence="2" id="KW-0233">DNA recombination</keyword>
<proteinExistence type="predicted"/>
<dbReference type="KEGG" id="pspw:BJG93_00785"/>
<reference evidence="4" key="2">
    <citation type="submission" date="2021-06" db="EMBL/GenBank/DDBJ databases">
        <authorList>
            <person name="Rogers T.H."/>
            <person name="Ramsay J.P."/>
            <person name="Wang P."/>
            <person name="Terpolilli J."/>
        </authorList>
    </citation>
    <scope>NUCLEOTIDE SEQUENCE [LARGE SCALE GENOMIC DNA]</scope>
    <source>
        <strain evidence="4">WSM5005</strain>
    </source>
</reference>
<sequence>MREIPTNDFTGGDASPVPDDAGRRGVDDITGGSVSTNPDCAQTLASDTTTGAGSRARRLVLGEKQTGAQVPANPASPVESRRLGSPPALVYDSPGKPTALSHSVVRRICAMRAADWEMTFHGDRNINTGDKARDRIAAKELVREMRPFSRRMERMTRTVIARGNAARAWDSLKELALEYAEDVAYLIAPDDPLLPDLVLAFAETERAAHDVISAILDGKGAKFDVPESSGALLSAMIPVYVAHKSRSVDAKSVSKALSVWNRLMAFVGDIPLNDVTAHDIYRFLEDRLNTDRKPWSQSYVDGFVRQALREVFALARTHGHMHADNPLNHLEVTPKISKQERKERTKPRFPYTVAQVKTVFASDWYDPNATHWRGKMATDLALRYWGPPISLCHGPRVREMTQLVNSDFTVCENVLLMTIQVKLEDADDPTPESIPQLPERKLKNDSAWRTIPVHPQLLALGFAEFVRECQAQHPPGTPLFPSAVPDEGGKAPLWGRAYEQAFLRFVRDTLGFGHGYGNHSFRHLFEDRLRDAQLIHGAWPVGLGEFVSGRRLPRAVDRDIFRQQSSAIDYGDGYFAAHIQRYVAQIDFEGVVFPPPYAEWLARRT</sequence>
<dbReference type="Gene3D" id="1.10.150.130">
    <property type="match status" value="1"/>
</dbReference>
<dbReference type="InterPro" id="IPR011010">
    <property type="entry name" value="DNA_brk_join_enz"/>
</dbReference>
<dbReference type="Gene3D" id="1.10.443.10">
    <property type="entry name" value="Intergrase catalytic core"/>
    <property type="match status" value="1"/>
</dbReference>
<organism evidence="4 5">
    <name type="scientific">Paraburkholderia sprentiae WSM5005</name>
    <dbReference type="NCBI Taxonomy" id="754502"/>
    <lineage>
        <taxon>Bacteria</taxon>
        <taxon>Pseudomonadati</taxon>
        <taxon>Pseudomonadota</taxon>
        <taxon>Betaproteobacteria</taxon>
        <taxon>Burkholderiales</taxon>
        <taxon>Burkholderiaceae</taxon>
        <taxon>Paraburkholderia</taxon>
    </lineage>
</organism>
<evidence type="ECO:0000256" key="2">
    <source>
        <dbReference type="ARBA" id="ARBA00023172"/>
    </source>
</evidence>
<dbReference type="GO" id="GO:0006310">
    <property type="term" value="P:DNA recombination"/>
    <property type="evidence" value="ECO:0007669"/>
    <property type="project" value="UniProtKB-KW"/>
</dbReference>
<dbReference type="RefSeq" id="WP_154671843.1">
    <property type="nucleotide sequence ID" value="NZ_CP017561.2"/>
</dbReference>
<name>A0A1I9YCR5_9BURK</name>
<evidence type="ECO:0008006" key="6">
    <source>
        <dbReference type="Google" id="ProtNLM"/>
    </source>
</evidence>